<dbReference type="PANTHER" id="PTHR43181:SF1">
    <property type="entry name" value="2-C-METHYL-D-ERYTHRITOL 2,4-CYCLODIPHOSPHATE SYNTHASE, CHLOROPLASTIC"/>
    <property type="match status" value="1"/>
</dbReference>
<proteinExistence type="inferred from homology"/>
<evidence type="ECO:0000259" key="9">
    <source>
        <dbReference type="Pfam" id="PF02542"/>
    </source>
</evidence>
<dbReference type="AlphaFoldDB" id="A0A6N7XKL2"/>
<dbReference type="RefSeq" id="WP_326832147.1">
    <property type="nucleotide sequence ID" value="NZ_VUNC01000001.1"/>
</dbReference>
<dbReference type="UniPathway" id="UPA00056">
    <property type="reaction ID" value="UER00095"/>
</dbReference>
<evidence type="ECO:0000256" key="6">
    <source>
        <dbReference type="ARBA" id="ARBA00023239"/>
    </source>
</evidence>
<evidence type="ECO:0000256" key="5">
    <source>
        <dbReference type="ARBA" id="ARBA00023229"/>
    </source>
</evidence>
<evidence type="ECO:0000256" key="8">
    <source>
        <dbReference type="RuleBase" id="RU004395"/>
    </source>
</evidence>
<accession>A0A6N7XKL2</accession>
<keyword evidence="6 7" id="KW-0456">Lyase</keyword>
<dbReference type="PANTHER" id="PTHR43181">
    <property type="entry name" value="2-C-METHYL-D-ERYTHRITOL 2,4-CYCLODIPHOSPHATE SYNTHASE, CHLOROPLASTIC"/>
    <property type="match status" value="1"/>
</dbReference>
<dbReference type="InterPro" id="IPR020555">
    <property type="entry name" value="MECDP_synthase_CS"/>
</dbReference>
<comment type="catalytic activity">
    <reaction evidence="1 7 8">
        <text>4-CDP-2-C-methyl-D-erythritol 2-phosphate = 2-C-methyl-D-erythritol 2,4-cyclic diphosphate + CMP</text>
        <dbReference type="Rhea" id="RHEA:23864"/>
        <dbReference type="ChEBI" id="CHEBI:57919"/>
        <dbReference type="ChEBI" id="CHEBI:58483"/>
        <dbReference type="ChEBI" id="CHEBI:60377"/>
        <dbReference type="EC" id="4.6.1.12"/>
    </reaction>
</comment>
<feature type="binding site" evidence="7">
    <location>
        <position position="144"/>
    </location>
    <ligand>
        <name>4-CDP-2-C-methyl-D-erythritol 2-phosphate</name>
        <dbReference type="ChEBI" id="CHEBI:57919"/>
    </ligand>
</feature>
<dbReference type="InterPro" id="IPR036571">
    <property type="entry name" value="MECDP_synthase_sf"/>
</dbReference>
<dbReference type="PROSITE" id="PS01350">
    <property type="entry name" value="ISPF"/>
    <property type="match status" value="1"/>
</dbReference>
<evidence type="ECO:0000256" key="7">
    <source>
        <dbReference type="HAMAP-Rule" id="MF_00107"/>
    </source>
</evidence>
<organism evidence="10 11">
    <name type="scientific">Olsenella porci</name>
    <dbReference type="NCBI Taxonomy" id="2652279"/>
    <lineage>
        <taxon>Bacteria</taxon>
        <taxon>Bacillati</taxon>
        <taxon>Actinomycetota</taxon>
        <taxon>Coriobacteriia</taxon>
        <taxon>Coriobacteriales</taxon>
        <taxon>Atopobiaceae</taxon>
        <taxon>Olsenella</taxon>
    </lineage>
</organism>
<feature type="binding site" evidence="7">
    <location>
        <begin position="134"/>
        <end position="137"/>
    </location>
    <ligand>
        <name>4-CDP-2-C-methyl-D-erythritol 2-phosphate</name>
        <dbReference type="ChEBI" id="CHEBI:57919"/>
    </ligand>
</feature>
<dbReference type="InterPro" id="IPR003526">
    <property type="entry name" value="MECDP_synthase"/>
</dbReference>
<dbReference type="EC" id="4.6.1.12" evidence="3 7"/>
<evidence type="ECO:0000256" key="4">
    <source>
        <dbReference type="ARBA" id="ARBA00022723"/>
    </source>
</evidence>
<feature type="binding site" evidence="7">
    <location>
        <begin position="63"/>
        <end position="67"/>
    </location>
    <ligand>
        <name>4-CDP-2-C-methyl-D-erythritol 2-phosphate</name>
        <dbReference type="ChEBI" id="CHEBI:57919"/>
    </ligand>
</feature>
<evidence type="ECO:0000256" key="1">
    <source>
        <dbReference type="ARBA" id="ARBA00000200"/>
    </source>
</evidence>
<reference evidence="10 11" key="1">
    <citation type="submission" date="2019-08" db="EMBL/GenBank/DDBJ databases">
        <title>In-depth cultivation of the pig gut microbiome towards novel bacterial diversity and tailored functional studies.</title>
        <authorList>
            <person name="Wylensek D."/>
            <person name="Hitch T.C.A."/>
            <person name="Clavel T."/>
        </authorList>
    </citation>
    <scope>NUCLEOTIDE SEQUENCE [LARGE SCALE GENOMIC DNA]</scope>
    <source>
        <strain evidence="10 11">CA-Schmier-601-WT-1</strain>
    </source>
</reference>
<evidence type="ECO:0000313" key="11">
    <source>
        <dbReference type="Proteomes" id="UP000469325"/>
    </source>
</evidence>
<keyword evidence="5 7" id="KW-0414">Isoprene biosynthesis</keyword>
<dbReference type="CDD" id="cd00554">
    <property type="entry name" value="MECDP_synthase"/>
    <property type="match status" value="1"/>
</dbReference>
<keyword evidence="11" id="KW-1185">Reference proteome</keyword>
<dbReference type="Proteomes" id="UP000469325">
    <property type="component" value="Unassembled WGS sequence"/>
</dbReference>
<evidence type="ECO:0000256" key="2">
    <source>
        <dbReference type="ARBA" id="ARBA00004709"/>
    </source>
</evidence>
<dbReference type="GO" id="GO:0008685">
    <property type="term" value="F:2-C-methyl-D-erythritol 2,4-cyclodiphosphate synthase activity"/>
    <property type="evidence" value="ECO:0007669"/>
    <property type="project" value="UniProtKB-UniRule"/>
</dbReference>
<dbReference type="HAMAP" id="MF_00107">
    <property type="entry name" value="IspF"/>
    <property type="match status" value="1"/>
</dbReference>
<feature type="binding site" evidence="7">
    <location>
        <begin position="10"/>
        <end position="12"/>
    </location>
    <ligand>
        <name>4-CDP-2-C-methyl-D-erythritol 2-phosphate</name>
        <dbReference type="ChEBI" id="CHEBI:57919"/>
    </ligand>
</feature>
<dbReference type="GO" id="GO:0016114">
    <property type="term" value="P:terpenoid biosynthetic process"/>
    <property type="evidence" value="ECO:0007669"/>
    <property type="project" value="InterPro"/>
</dbReference>
<feature type="site" description="Transition state stabilizer" evidence="7">
    <location>
        <position position="135"/>
    </location>
</feature>
<name>A0A6N7XKL2_9ACTN</name>
<feature type="binding site" evidence="7">
    <location>
        <position position="12"/>
    </location>
    <ligand>
        <name>a divalent metal cation</name>
        <dbReference type="ChEBI" id="CHEBI:60240"/>
    </ligand>
</feature>
<gene>
    <name evidence="7" type="primary">ispF</name>
    <name evidence="10" type="ORF">FYJ68_01390</name>
</gene>
<comment type="caution">
    <text evidence="7">Lacks conserved residue(s) required for the propagation of feature annotation.</text>
</comment>
<dbReference type="SUPFAM" id="SSF69765">
    <property type="entry name" value="IpsF-like"/>
    <property type="match status" value="1"/>
</dbReference>
<feature type="binding site" evidence="7">
    <location>
        <begin position="36"/>
        <end position="37"/>
    </location>
    <ligand>
        <name>4-CDP-2-C-methyl-D-erythritol 2-phosphate</name>
        <dbReference type="ChEBI" id="CHEBI:57919"/>
    </ligand>
</feature>
<comment type="caution">
    <text evidence="10">The sequence shown here is derived from an EMBL/GenBank/DDBJ whole genome shotgun (WGS) entry which is preliminary data.</text>
</comment>
<feature type="domain" description="2-C-methyl-D-erythritol 2,4-cyclodiphosphate synthase" evidence="9">
    <location>
        <begin position="3"/>
        <end position="156"/>
    </location>
</feature>
<keyword evidence="4 7" id="KW-0479">Metal-binding</keyword>
<comment type="similarity">
    <text evidence="7 8">Belongs to the IspF family.</text>
</comment>
<feature type="binding site" evidence="7">
    <location>
        <position position="141"/>
    </location>
    <ligand>
        <name>4-CDP-2-C-methyl-D-erythritol 2-phosphate</name>
        <dbReference type="ChEBI" id="CHEBI:57919"/>
    </ligand>
</feature>
<feature type="site" description="Transition state stabilizer" evidence="7">
    <location>
        <position position="36"/>
    </location>
</feature>
<feature type="binding site" evidence="7">
    <location>
        <position position="10"/>
    </location>
    <ligand>
        <name>a divalent metal cation</name>
        <dbReference type="ChEBI" id="CHEBI:60240"/>
    </ligand>
</feature>
<dbReference type="Pfam" id="PF02542">
    <property type="entry name" value="YgbB"/>
    <property type="match status" value="1"/>
</dbReference>
<dbReference type="GO" id="GO:0019288">
    <property type="term" value="P:isopentenyl diphosphate biosynthetic process, methylerythritol 4-phosphate pathway"/>
    <property type="evidence" value="ECO:0007669"/>
    <property type="project" value="UniProtKB-UniRule"/>
</dbReference>
<dbReference type="GO" id="GO:0046872">
    <property type="term" value="F:metal ion binding"/>
    <property type="evidence" value="ECO:0007669"/>
    <property type="project" value="UniProtKB-KW"/>
</dbReference>
<dbReference type="EMBL" id="VUNC01000001">
    <property type="protein sequence ID" value="MST71768.1"/>
    <property type="molecule type" value="Genomic_DNA"/>
</dbReference>
<comment type="subunit">
    <text evidence="7">Homotrimer.</text>
</comment>
<comment type="cofactor">
    <cofactor evidence="7">
        <name>a divalent metal cation</name>
        <dbReference type="ChEBI" id="CHEBI:60240"/>
    </cofactor>
    <text evidence="7">Binds 1 divalent metal cation per subunit.</text>
</comment>
<sequence>MTLRIGHGFDVHAFAEGRPLVLGGVRIPSDRGLDGHSDADVVAHALMDGILGAMRAGDIGGLFPDTDPAYEGADSMVLLTRVAGLARERGFRLVDCDCTIAAQSPKLAPYRDAMRERMARAMGVDPSQVGLSATTTEHLGFVGREEGIAAWAVTLLELGECTGGAVPH</sequence>
<feature type="binding site" evidence="7">
    <location>
        <begin position="58"/>
        <end position="60"/>
    </location>
    <ligand>
        <name>4-CDP-2-C-methyl-D-erythritol 2-phosphate</name>
        <dbReference type="ChEBI" id="CHEBI:57919"/>
    </ligand>
</feature>
<dbReference type="NCBIfam" id="TIGR00151">
    <property type="entry name" value="ispF"/>
    <property type="match status" value="1"/>
</dbReference>
<feature type="binding site" evidence="7">
    <location>
        <position position="44"/>
    </location>
    <ligand>
        <name>a divalent metal cation</name>
        <dbReference type="ChEBI" id="CHEBI:60240"/>
    </ligand>
</feature>
<evidence type="ECO:0000313" key="10">
    <source>
        <dbReference type="EMBL" id="MST71768.1"/>
    </source>
</evidence>
<evidence type="ECO:0000256" key="3">
    <source>
        <dbReference type="ARBA" id="ARBA00012579"/>
    </source>
</evidence>
<comment type="pathway">
    <text evidence="2 7">Isoprenoid biosynthesis; isopentenyl diphosphate biosynthesis via DXP pathway; isopentenyl diphosphate from 1-deoxy-D-xylulose 5-phosphate: step 4/6.</text>
</comment>
<dbReference type="Gene3D" id="3.30.1330.50">
    <property type="entry name" value="2-C-methyl-D-erythritol 2,4-cyclodiphosphate synthase"/>
    <property type="match status" value="1"/>
</dbReference>
<comment type="function">
    <text evidence="7">Involved in the biosynthesis of isopentenyl diphosphate (IPP) and dimethylallyl diphosphate (DMAPP), two major building blocks of isoprenoid compounds. Catalyzes the conversion of 4-diphosphocytidyl-2-C-methyl-D-erythritol 2-phosphate (CDP-ME2P) to 2-C-methyl-D-erythritol 2,4-cyclodiphosphate (ME-CPP) with a corresponding release of cytidine 5-monophosphate (CMP).</text>
</comment>
<protein>
    <recommendedName>
        <fullName evidence="3 7">2-C-methyl-D-erythritol 2,4-cyclodiphosphate synthase</fullName>
        <shortName evidence="7">MECDP-synthase</shortName>
        <shortName evidence="7">MECPP-synthase</shortName>
        <shortName evidence="7">MECPS</shortName>
        <ecNumber evidence="3 7">4.6.1.12</ecNumber>
    </recommendedName>
</protein>